<sequence>MPNWETVELNKTYSDENVYVIELNRPEAMNSLNTKMAIELIECLTLLEHQKDLRALVLTAKGEKSFCVGADLKERKGMTNEQWKQQHDIFEEGYELLRNFKFPVIAAVNGFALGGGMEMMLSCDLRYASEHVKVGLPEVKLGIIPGVGGTQLLPRAIPVGLAKEMLFRGNQVDAQKALEVGILNGIFTKEELMSKTIEIAKEIARNAPLSLQSIKKSIQTGLHTDMNTALSIELDQYYKCANSDDRLEGVLAFNEKRKPNWQGK</sequence>
<dbReference type="Gene3D" id="1.10.12.10">
    <property type="entry name" value="Lyase 2-enoyl-coa Hydratase, Chain A, domain 2"/>
    <property type="match status" value="1"/>
</dbReference>
<evidence type="ECO:0000313" key="5">
    <source>
        <dbReference type="Proteomes" id="UP000053354"/>
    </source>
</evidence>
<organism evidence="4 5">
    <name type="scientific">Planococcus versutus</name>
    <dbReference type="NCBI Taxonomy" id="1302659"/>
    <lineage>
        <taxon>Bacteria</taxon>
        <taxon>Bacillati</taxon>
        <taxon>Bacillota</taxon>
        <taxon>Bacilli</taxon>
        <taxon>Bacillales</taxon>
        <taxon>Caryophanaceae</taxon>
        <taxon>Planococcus</taxon>
    </lineage>
</organism>
<keyword evidence="5" id="KW-1185">Reference proteome</keyword>
<dbReference type="InterPro" id="IPR018376">
    <property type="entry name" value="Enoyl-CoA_hyd/isom_CS"/>
</dbReference>
<dbReference type="KEGG" id="pll:I858_009840"/>
<gene>
    <name evidence="4" type="ORF">I858_009840</name>
</gene>
<keyword evidence="2" id="KW-0456">Lyase</keyword>
<accession>A0A1B1S266</accession>
<dbReference type="Pfam" id="PF00378">
    <property type="entry name" value="ECH_1"/>
    <property type="match status" value="1"/>
</dbReference>
<evidence type="ECO:0000313" key="4">
    <source>
        <dbReference type="EMBL" id="ANU27288.1"/>
    </source>
</evidence>
<dbReference type="InterPro" id="IPR014748">
    <property type="entry name" value="Enoyl-CoA_hydra_C"/>
</dbReference>
<dbReference type="PANTHER" id="PTHR11941">
    <property type="entry name" value="ENOYL-COA HYDRATASE-RELATED"/>
    <property type="match status" value="1"/>
</dbReference>
<dbReference type="SUPFAM" id="SSF52096">
    <property type="entry name" value="ClpP/crotonase"/>
    <property type="match status" value="1"/>
</dbReference>
<evidence type="ECO:0000256" key="2">
    <source>
        <dbReference type="ARBA" id="ARBA00023239"/>
    </source>
</evidence>
<dbReference type="GO" id="GO:0016836">
    <property type="term" value="F:hydro-lyase activity"/>
    <property type="evidence" value="ECO:0007669"/>
    <property type="project" value="UniProtKB-ARBA"/>
</dbReference>
<dbReference type="OrthoDB" id="9775794at2"/>
<dbReference type="FunFam" id="1.10.12.10:FF:000001">
    <property type="entry name" value="Probable enoyl-CoA hydratase, mitochondrial"/>
    <property type="match status" value="1"/>
</dbReference>
<dbReference type="Gene3D" id="3.90.226.10">
    <property type="entry name" value="2-enoyl-CoA Hydratase, Chain A, domain 1"/>
    <property type="match status" value="1"/>
</dbReference>
<dbReference type="EMBL" id="CP016540">
    <property type="protein sequence ID" value="ANU27288.1"/>
    <property type="molecule type" value="Genomic_DNA"/>
</dbReference>
<dbReference type="CDD" id="cd06558">
    <property type="entry name" value="crotonase-like"/>
    <property type="match status" value="1"/>
</dbReference>
<dbReference type="GO" id="GO:0006635">
    <property type="term" value="P:fatty acid beta-oxidation"/>
    <property type="evidence" value="ECO:0007669"/>
    <property type="project" value="TreeGrafter"/>
</dbReference>
<dbReference type="Proteomes" id="UP000053354">
    <property type="component" value="Chromosome"/>
</dbReference>
<proteinExistence type="inferred from homology"/>
<dbReference type="InterPro" id="IPR001753">
    <property type="entry name" value="Enoyl-CoA_hydra/iso"/>
</dbReference>
<dbReference type="AlphaFoldDB" id="A0A1B1S266"/>
<comment type="similarity">
    <text evidence="1 3">Belongs to the enoyl-CoA hydratase/isomerase family.</text>
</comment>
<dbReference type="InterPro" id="IPR029045">
    <property type="entry name" value="ClpP/crotonase-like_dom_sf"/>
</dbReference>
<dbReference type="FunFam" id="3.90.226.10:FF:000009">
    <property type="entry name" value="Carnitinyl-CoA dehydratase"/>
    <property type="match status" value="1"/>
</dbReference>
<dbReference type="RefSeq" id="WP_049693102.1">
    <property type="nucleotide sequence ID" value="NZ_CP016540.2"/>
</dbReference>
<dbReference type="PANTHER" id="PTHR11941:SF54">
    <property type="entry name" value="ENOYL-COA HYDRATASE, MITOCHONDRIAL"/>
    <property type="match status" value="1"/>
</dbReference>
<reference evidence="4" key="1">
    <citation type="submission" date="2016-10" db="EMBL/GenBank/DDBJ databases">
        <authorList>
            <person name="See-Too W.S."/>
        </authorList>
    </citation>
    <scope>NUCLEOTIDE SEQUENCE</scope>
    <source>
        <strain evidence="4">L10.15</strain>
    </source>
</reference>
<protein>
    <submittedName>
        <fullName evidence="4">Enoyl-CoA hydratase</fullName>
    </submittedName>
</protein>
<dbReference type="PROSITE" id="PS00166">
    <property type="entry name" value="ENOYL_COA_HYDRATASE"/>
    <property type="match status" value="1"/>
</dbReference>
<name>A0A1B1S266_9BACL</name>
<dbReference type="STRING" id="1302659.I858_009840"/>
<evidence type="ECO:0000256" key="3">
    <source>
        <dbReference type="RuleBase" id="RU003707"/>
    </source>
</evidence>
<evidence type="ECO:0000256" key="1">
    <source>
        <dbReference type="ARBA" id="ARBA00005254"/>
    </source>
</evidence>